<name>A0A6G3T5G6_9ACTN</name>
<dbReference type="GO" id="GO:0034040">
    <property type="term" value="F:ATPase-coupled lipid transmembrane transporter activity"/>
    <property type="evidence" value="ECO:0007669"/>
    <property type="project" value="TreeGrafter"/>
</dbReference>
<dbReference type="InterPro" id="IPR022515">
    <property type="entry name" value="NHPM_micro_ABC2"/>
</dbReference>
<evidence type="ECO:0000256" key="5">
    <source>
        <dbReference type="ARBA" id="ARBA00022989"/>
    </source>
</evidence>
<evidence type="ECO:0000256" key="2">
    <source>
        <dbReference type="ARBA" id="ARBA00022692"/>
    </source>
</evidence>
<evidence type="ECO:0000256" key="3">
    <source>
        <dbReference type="ARBA" id="ARBA00022741"/>
    </source>
</evidence>
<dbReference type="InterPro" id="IPR039421">
    <property type="entry name" value="Type_1_exporter"/>
</dbReference>
<dbReference type="Gene3D" id="1.20.1560.10">
    <property type="entry name" value="ABC transporter type 1, transmembrane domain"/>
    <property type="match status" value="1"/>
</dbReference>
<dbReference type="Pfam" id="PF00664">
    <property type="entry name" value="ABC_membrane"/>
    <property type="match status" value="1"/>
</dbReference>
<dbReference type="InterPro" id="IPR027417">
    <property type="entry name" value="P-loop_NTPase"/>
</dbReference>
<dbReference type="InterPro" id="IPR003439">
    <property type="entry name" value="ABC_transporter-like_ATP-bd"/>
</dbReference>
<dbReference type="SMART" id="SM00382">
    <property type="entry name" value="AAA"/>
    <property type="match status" value="1"/>
</dbReference>
<evidence type="ECO:0000313" key="11">
    <source>
        <dbReference type="Proteomes" id="UP000475666"/>
    </source>
</evidence>
<feature type="transmembrane region" description="Helical" evidence="7">
    <location>
        <begin position="614"/>
        <end position="636"/>
    </location>
</feature>
<dbReference type="SUPFAM" id="SSF52540">
    <property type="entry name" value="P-loop containing nucleoside triphosphate hydrolases"/>
    <property type="match status" value="1"/>
</dbReference>
<dbReference type="FunFam" id="3.40.50.300:FF:001387">
    <property type="entry name" value="ABC transporter ATP-binding protein"/>
    <property type="match status" value="1"/>
</dbReference>
<dbReference type="AlphaFoldDB" id="A0A6G3T5G6"/>
<dbReference type="PANTHER" id="PTHR24221">
    <property type="entry name" value="ATP-BINDING CASSETTE SUB-FAMILY B"/>
    <property type="match status" value="1"/>
</dbReference>
<sequence length="940" mass="101538">MTTVHEGQGDLVLEALGSLGTRVDCAGFNRLDLEGPQVLWLVVSGAVDLFAVDAGEQGHWHHLGRLEAGSVLLGPVAGPQHTLVARPLRDCVVHRIGLRELYQPAPTQTWSYDAYGNPQYVPPTTSPLEYALALGVGRGLTVLFQAPMATERAGAPTDDDVFWMQVPPGSVQYGAVYGEEAAADLLMDPALWQSMVDQQYRLLTTLDRWIEQLERTHETRTAAGIKAGEAVRARADRTLLASIGKRSAQRTTAADADATYAACRLVARAAGIPLAEPASGGTESDRLDPVERIALASRVRTRSVRLADRWWREDVGPLVGHRTLSGAPVALLWRRGGYVAVHPATGRETPVERANAGEFEPRAVMFYRPLPERRLSPLRLLRFCLAGTRRDLTSLLLAGLVTVALGALVPIATGRVLGEFVPKAQTGLIVQVCLAVMLSSIVAAAFMLLQNLTILRLEGRVEATLQPAVWDRLLRLPTKFFTERSTGELASAAMGISAIRRLLAGVGPTVAQSVTVGAMNLGLLLWYSVPMAFAAIGMLVVVAGVFLGLGLWQVRWQRRLVKLTNKLNNQAFQTLRGLPKLRVAAAENYAYAAWAERFAHSRELQQRAGRIKNLNAVLGAVYLPLCTLLMFMLLAGPARGSMSAAEFLTFNASVTMLLTSVTQLTGAFVSGVAALPLFEEIRPVLDATPEVRTASTRPGPLSGAIEARRLSFRYTDDGPLVLDDVSFEVRPGEFVAVVGPSGCGKSTLLRLLIGFDRPLSGSVLYDGQDLAALDQSAVRRQCGVVLQHAQPFTGSILDVICGTEAYTPEEAMAAARMAGLAEDIERMPMGLHTIVSGSGAVSGGQRQRLMIAQALIRRPRILFFDEATSALDNETQRTVIESTKALNATRIVIAHRLSTVLDADRVIVMEDGRVAQQGPPARLLADTGGRLHELVRRQLA</sequence>
<evidence type="ECO:0000259" key="8">
    <source>
        <dbReference type="PROSITE" id="PS50893"/>
    </source>
</evidence>
<keyword evidence="6 7" id="KW-0472">Membrane</keyword>
<reference evidence="10 11" key="1">
    <citation type="submission" date="2020-01" db="EMBL/GenBank/DDBJ databases">
        <title>Insect and environment-associated Actinomycetes.</title>
        <authorList>
            <person name="Currrie C."/>
            <person name="Chevrette M."/>
            <person name="Carlson C."/>
            <person name="Stubbendieck R."/>
            <person name="Wendt-Pienkowski E."/>
        </authorList>
    </citation>
    <scope>NUCLEOTIDE SEQUENCE [LARGE SCALE GENOMIC DNA]</scope>
    <source>
        <strain evidence="10 11">SID7739</strain>
    </source>
</reference>
<dbReference type="EMBL" id="JAAGMQ010000042">
    <property type="protein sequence ID" value="NEC31813.1"/>
    <property type="molecule type" value="Genomic_DNA"/>
</dbReference>
<feature type="transmembrane region" description="Helical" evidence="7">
    <location>
        <begin position="395"/>
        <end position="416"/>
    </location>
</feature>
<feature type="transmembrane region" description="Helical" evidence="7">
    <location>
        <begin position="532"/>
        <end position="552"/>
    </location>
</feature>
<dbReference type="GO" id="GO:0140359">
    <property type="term" value="F:ABC-type transporter activity"/>
    <property type="evidence" value="ECO:0007669"/>
    <property type="project" value="InterPro"/>
</dbReference>
<evidence type="ECO:0000256" key="1">
    <source>
        <dbReference type="ARBA" id="ARBA00004651"/>
    </source>
</evidence>
<dbReference type="PROSITE" id="PS50893">
    <property type="entry name" value="ABC_TRANSPORTER_2"/>
    <property type="match status" value="1"/>
</dbReference>
<evidence type="ECO:0000313" key="10">
    <source>
        <dbReference type="EMBL" id="NEC31813.1"/>
    </source>
</evidence>
<evidence type="ECO:0000256" key="4">
    <source>
        <dbReference type="ARBA" id="ARBA00022840"/>
    </source>
</evidence>
<dbReference type="InterPro" id="IPR003593">
    <property type="entry name" value="AAA+_ATPase"/>
</dbReference>
<dbReference type="Proteomes" id="UP000475666">
    <property type="component" value="Unassembled WGS sequence"/>
</dbReference>
<dbReference type="PROSITE" id="PS50929">
    <property type="entry name" value="ABC_TM1F"/>
    <property type="match status" value="1"/>
</dbReference>
<dbReference type="GO" id="GO:0005886">
    <property type="term" value="C:plasma membrane"/>
    <property type="evidence" value="ECO:0007669"/>
    <property type="project" value="UniProtKB-SubCell"/>
</dbReference>
<dbReference type="FunFam" id="1.20.1560.10:FF:000384">
    <property type="entry name" value="Putative ABC transporter"/>
    <property type="match status" value="1"/>
</dbReference>
<feature type="domain" description="ABC transmembrane type-1" evidence="9">
    <location>
        <begin position="395"/>
        <end position="673"/>
    </location>
</feature>
<dbReference type="RefSeq" id="WP_164270404.1">
    <property type="nucleotide sequence ID" value="NZ_JAAGMQ010000042.1"/>
</dbReference>
<dbReference type="SUPFAM" id="SSF90123">
    <property type="entry name" value="ABC transporter transmembrane region"/>
    <property type="match status" value="1"/>
</dbReference>
<comment type="caution">
    <text evidence="10">The sequence shown here is derived from an EMBL/GenBank/DDBJ whole genome shotgun (WGS) entry which is preliminary data.</text>
</comment>
<dbReference type="GO" id="GO:0016887">
    <property type="term" value="F:ATP hydrolysis activity"/>
    <property type="evidence" value="ECO:0007669"/>
    <property type="project" value="InterPro"/>
</dbReference>
<evidence type="ECO:0000256" key="6">
    <source>
        <dbReference type="ARBA" id="ARBA00023136"/>
    </source>
</evidence>
<dbReference type="InterPro" id="IPR036640">
    <property type="entry name" value="ABC1_TM_sf"/>
</dbReference>
<dbReference type="Gene3D" id="3.40.50.300">
    <property type="entry name" value="P-loop containing nucleotide triphosphate hydrolases"/>
    <property type="match status" value="1"/>
</dbReference>
<organism evidence="10 11">
    <name type="scientific">Streptomyces rubrogriseus</name>
    <dbReference type="NCBI Taxonomy" id="194673"/>
    <lineage>
        <taxon>Bacteria</taxon>
        <taxon>Bacillati</taxon>
        <taxon>Actinomycetota</taxon>
        <taxon>Actinomycetes</taxon>
        <taxon>Kitasatosporales</taxon>
        <taxon>Streptomycetaceae</taxon>
        <taxon>Streptomyces</taxon>
        <taxon>Streptomyces violaceoruber group</taxon>
    </lineage>
</organism>
<accession>A0A6G3T5G6</accession>
<feature type="transmembrane region" description="Helical" evidence="7">
    <location>
        <begin position="502"/>
        <end position="526"/>
    </location>
</feature>
<evidence type="ECO:0000256" key="7">
    <source>
        <dbReference type="SAM" id="Phobius"/>
    </source>
</evidence>
<dbReference type="InterPro" id="IPR011527">
    <property type="entry name" value="ABC1_TM_dom"/>
</dbReference>
<keyword evidence="5 7" id="KW-1133">Transmembrane helix</keyword>
<dbReference type="Pfam" id="PF00005">
    <property type="entry name" value="ABC_tran"/>
    <property type="match status" value="1"/>
</dbReference>
<dbReference type="NCBIfam" id="TIGR03797">
    <property type="entry name" value="NHLM_micro_ABC2"/>
    <property type="match status" value="1"/>
</dbReference>
<dbReference type="InterPro" id="IPR017871">
    <property type="entry name" value="ABC_transporter-like_CS"/>
</dbReference>
<keyword evidence="2 7" id="KW-0812">Transmembrane</keyword>
<comment type="subcellular location">
    <subcellularLocation>
        <location evidence="1">Cell membrane</location>
        <topology evidence="1">Multi-pass membrane protein</topology>
    </subcellularLocation>
</comment>
<dbReference type="CDD" id="cd07346">
    <property type="entry name" value="ABC_6TM_exporters"/>
    <property type="match status" value="1"/>
</dbReference>
<evidence type="ECO:0000259" key="9">
    <source>
        <dbReference type="PROSITE" id="PS50929"/>
    </source>
</evidence>
<feature type="transmembrane region" description="Helical" evidence="7">
    <location>
        <begin position="656"/>
        <end position="678"/>
    </location>
</feature>
<proteinExistence type="predicted"/>
<keyword evidence="4" id="KW-0067">ATP-binding</keyword>
<dbReference type="PROSITE" id="PS00211">
    <property type="entry name" value="ABC_TRANSPORTER_1"/>
    <property type="match status" value="1"/>
</dbReference>
<feature type="transmembrane region" description="Helical" evidence="7">
    <location>
        <begin position="428"/>
        <end position="449"/>
    </location>
</feature>
<dbReference type="PANTHER" id="PTHR24221:SF654">
    <property type="entry name" value="ATP-BINDING CASSETTE SUB-FAMILY B MEMBER 6"/>
    <property type="match status" value="1"/>
</dbReference>
<dbReference type="GO" id="GO:0005524">
    <property type="term" value="F:ATP binding"/>
    <property type="evidence" value="ECO:0007669"/>
    <property type="project" value="UniProtKB-KW"/>
</dbReference>
<keyword evidence="3" id="KW-0547">Nucleotide-binding</keyword>
<gene>
    <name evidence="10" type="ORF">G3I66_01125</name>
</gene>
<protein>
    <submittedName>
        <fullName evidence="10">NHLP bacteriocin export ABC transporter permease/ATPase subunit</fullName>
    </submittedName>
</protein>
<feature type="domain" description="ABC transporter" evidence="8">
    <location>
        <begin position="705"/>
        <end position="936"/>
    </location>
</feature>